<dbReference type="Pfam" id="PF01789">
    <property type="entry name" value="PsbP"/>
    <property type="match status" value="1"/>
</dbReference>
<keyword evidence="3" id="KW-1185">Reference proteome</keyword>
<dbReference type="KEGG" id="mpp:MICPUCDRAFT_5967"/>
<dbReference type="GeneID" id="9688759"/>
<accession>C1N6D3</accession>
<evidence type="ECO:0000259" key="1">
    <source>
        <dbReference type="Pfam" id="PF01789"/>
    </source>
</evidence>
<sequence length="179" mass="20320">FRPFNDTIDGYKLFRPEDWIEVKGSGNDVFFRNPARAEENMFVSISSPSSTKFDTVRDLGTPEDVAKKVLDQYLTEFMSTRIGVRRESSVVSAAERVETGLDGAEQIFYDVRLRIASYATKNQYGLTEADRPQTLEWDRVLASSLGVANKRLYELRVQTAAEDAADAEPSFEIVRRSFK</sequence>
<dbReference type="GO" id="GO:0019898">
    <property type="term" value="C:extrinsic component of membrane"/>
    <property type="evidence" value="ECO:0007669"/>
    <property type="project" value="InterPro"/>
</dbReference>
<dbReference type="OMA" id="KMYYDIQ"/>
<evidence type="ECO:0000313" key="3">
    <source>
        <dbReference type="Proteomes" id="UP000001876"/>
    </source>
</evidence>
<protein>
    <submittedName>
        <fullName evidence="2">Predicted protein</fullName>
    </submittedName>
</protein>
<organism evidence="3">
    <name type="scientific">Micromonas pusilla (strain CCMP1545)</name>
    <name type="common">Picoplanktonic green alga</name>
    <dbReference type="NCBI Taxonomy" id="564608"/>
    <lineage>
        <taxon>Eukaryota</taxon>
        <taxon>Viridiplantae</taxon>
        <taxon>Chlorophyta</taxon>
        <taxon>Mamiellophyceae</taxon>
        <taxon>Mamiellales</taxon>
        <taxon>Mamiellaceae</taxon>
        <taxon>Micromonas</taxon>
    </lineage>
</organism>
<dbReference type="AlphaFoldDB" id="C1N6D3"/>
<dbReference type="Gene3D" id="3.40.1000.10">
    <property type="entry name" value="Mog1/PsbP, alpha/beta/alpha sandwich"/>
    <property type="match status" value="1"/>
</dbReference>
<dbReference type="Proteomes" id="UP000001876">
    <property type="component" value="Unassembled WGS sequence"/>
</dbReference>
<reference evidence="2 3" key="1">
    <citation type="journal article" date="2009" name="Science">
        <title>Green evolution and dynamic adaptations revealed by genomes of the marine picoeukaryotes Micromonas.</title>
        <authorList>
            <person name="Worden A.Z."/>
            <person name="Lee J.H."/>
            <person name="Mock T."/>
            <person name="Rouze P."/>
            <person name="Simmons M.P."/>
            <person name="Aerts A.L."/>
            <person name="Allen A.E."/>
            <person name="Cuvelier M.L."/>
            <person name="Derelle E."/>
            <person name="Everett M.V."/>
            <person name="Foulon E."/>
            <person name="Grimwood J."/>
            <person name="Gundlach H."/>
            <person name="Henrissat B."/>
            <person name="Napoli C."/>
            <person name="McDonald S.M."/>
            <person name="Parker M.S."/>
            <person name="Rombauts S."/>
            <person name="Salamov A."/>
            <person name="Von Dassow P."/>
            <person name="Badger J.H."/>
            <person name="Coutinho P.M."/>
            <person name="Demir E."/>
            <person name="Dubchak I."/>
            <person name="Gentemann C."/>
            <person name="Eikrem W."/>
            <person name="Gready J.E."/>
            <person name="John U."/>
            <person name="Lanier W."/>
            <person name="Lindquist E.A."/>
            <person name="Lucas S."/>
            <person name="Mayer K.F."/>
            <person name="Moreau H."/>
            <person name="Not F."/>
            <person name="Otillar R."/>
            <person name="Panaud O."/>
            <person name="Pangilinan J."/>
            <person name="Paulsen I."/>
            <person name="Piegu B."/>
            <person name="Poliakov A."/>
            <person name="Robbens S."/>
            <person name="Schmutz J."/>
            <person name="Toulza E."/>
            <person name="Wyss T."/>
            <person name="Zelensky A."/>
            <person name="Zhou K."/>
            <person name="Armbrust E.V."/>
            <person name="Bhattacharya D."/>
            <person name="Goodenough U.W."/>
            <person name="Van de Peer Y."/>
            <person name="Grigoriev I.V."/>
        </authorList>
    </citation>
    <scope>NUCLEOTIDE SEQUENCE [LARGE SCALE GENOMIC DNA]</scope>
    <source>
        <strain evidence="2 3">CCMP1545</strain>
    </source>
</reference>
<feature type="non-terminal residue" evidence="2">
    <location>
        <position position="179"/>
    </location>
</feature>
<dbReference type="EMBL" id="GG663748">
    <property type="protein sequence ID" value="EEH52648.1"/>
    <property type="molecule type" value="Genomic_DNA"/>
</dbReference>
<dbReference type="RefSeq" id="XP_003063512.1">
    <property type="nucleotide sequence ID" value="XM_003063466.1"/>
</dbReference>
<dbReference type="PANTHER" id="PTHR31407:SF15">
    <property type="entry name" value="PSBP DOMAIN-CONTAINING PROTEIN 1, CHLOROPLASTIC"/>
    <property type="match status" value="1"/>
</dbReference>
<gene>
    <name evidence="2" type="ORF">MICPUCDRAFT_5967</name>
</gene>
<dbReference type="InterPro" id="IPR016123">
    <property type="entry name" value="Mog1/PsbP_a/b/a-sand"/>
</dbReference>
<dbReference type="SUPFAM" id="SSF55724">
    <property type="entry name" value="Mog1p/PsbP-like"/>
    <property type="match status" value="1"/>
</dbReference>
<proteinExistence type="predicted"/>
<feature type="domain" description="PsbP C-terminal" evidence="1">
    <location>
        <begin position="1"/>
        <end position="179"/>
    </location>
</feature>
<dbReference type="GO" id="GO:0005509">
    <property type="term" value="F:calcium ion binding"/>
    <property type="evidence" value="ECO:0007669"/>
    <property type="project" value="InterPro"/>
</dbReference>
<dbReference type="GO" id="GO:0009654">
    <property type="term" value="C:photosystem II oxygen evolving complex"/>
    <property type="evidence" value="ECO:0007669"/>
    <property type="project" value="InterPro"/>
</dbReference>
<evidence type="ECO:0000313" key="2">
    <source>
        <dbReference type="EMBL" id="EEH52648.1"/>
    </source>
</evidence>
<dbReference type="GO" id="GO:0015979">
    <property type="term" value="P:photosynthesis"/>
    <property type="evidence" value="ECO:0007669"/>
    <property type="project" value="InterPro"/>
</dbReference>
<dbReference type="eggNOG" id="ENOG502QU0F">
    <property type="taxonomic scope" value="Eukaryota"/>
</dbReference>
<feature type="non-terminal residue" evidence="2">
    <location>
        <position position="1"/>
    </location>
</feature>
<name>C1N6D3_MICPC</name>
<dbReference type="OrthoDB" id="2020255at2759"/>
<dbReference type="PANTHER" id="PTHR31407">
    <property type="match status" value="1"/>
</dbReference>
<dbReference type="STRING" id="564608.C1N6D3"/>
<dbReference type="InterPro" id="IPR002683">
    <property type="entry name" value="PsbP_C"/>
</dbReference>